<dbReference type="PANTHER" id="PTHR11455:SF9">
    <property type="entry name" value="CRYPTOCHROME CIRCADIAN CLOCK 5 ISOFORM X1"/>
    <property type="match status" value="1"/>
</dbReference>
<dbReference type="EMBL" id="AAOA02000001">
    <property type="protein sequence ID" value="EAQ97908.1"/>
    <property type="molecule type" value="Genomic_DNA"/>
</dbReference>
<dbReference type="FunFam" id="1.10.579.10:FF:000003">
    <property type="entry name" value="Deoxyribodipyrimidine photo-lyase"/>
    <property type="match status" value="1"/>
</dbReference>
<dbReference type="PANTHER" id="PTHR11455">
    <property type="entry name" value="CRYPTOCHROME"/>
    <property type="match status" value="1"/>
</dbReference>
<dbReference type="GO" id="GO:0009416">
    <property type="term" value="P:response to light stimulus"/>
    <property type="evidence" value="ECO:0007669"/>
    <property type="project" value="TreeGrafter"/>
</dbReference>
<evidence type="ECO:0000256" key="14">
    <source>
        <dbReference type="RuleBase" id="RU004182"/>
    </source>
</evidence>
<reference evidence="16 17" key="1">
    <citation type="journal article" date="2007" name="Proc. Natl. Acad. Sci. U.S.A.">
        <title>Characterization of a marine gammaproteobacterium capable of aerobic anoxygenic photosynthesis.</title>
        <authorList>
            <person name="Fuchs B.M."/>
            <person name="Spring S."/>
            <person name="Teeling H."/>
            <person name="Quast C."/>
            <person name="Wulf J."/>
            <person name="Schattenhofer M."/>
            <person name="Yan S."/>
            <person name="Ferriera S."/>
            <person name="Johnson J."/>
            <person name="Glockner F.O."/>
            <person name="Amann R."/>
        </authorList>
    </citation>
    <scope>NUCLEOTIDE SEQUENCE [LARGE SCALE GENOMIC DNA]</scope>
    <source>
        <strain evidence="16">KT71</strain>
    </source>
</reference>
<sequence length="482" mass="55572">MTDTVILWFRQDLRLNDLPALQAASRDGRRVLPLYIFDEDSPGDWVMGGASRWWLHHSLSALARDIEDQGGKLIFRRGKSREVLGDICKSTDATAVYCSRRYEPWASEEEKMLHEDLGNSDIDFKRYGGTLLHEPGNVMTQSGGPYKVFTPFWRACLELDRAEPVPVPDVTWSTFTKSDALDDWQLRPTSPNWAASWEEYWTPGEDGAQQRLHDFLEESVSRYADERDFPAEEVSSRLSPHLHHGELSPRQVWAMCEQKKLETPASEKAIKKFQAEIGWREFSYHLLHFFPEIPEKAFKENFADFPWQPDKTRLERWQQGQTGYPIVDAGMRELWATGTMHNRIRMVVASFLCKHLLQHWRSGEDWFWDTLVDADMASNGCSWQWVAGSGADAAPYFRIFNPITQGEKFDKHGDYVRQWVPEIARLPNKYLHKPWEASKEALEEAGIKLGSDYPEPIVDHKEARQAALDAYEDIKGSNTSSS</sequence>
<name>A4A8B3_9GAMM</name>
<dbReference type="RefSeq" id="WP_008295460.1">
    <property type="nucleotide sequence ID" value="NZ_CM002299.1"/>
</dbReference>
<dbReference type="InterPro" id="IPR006050">
    <property type="entry name" value="DNA_photolyase_N"/>
</dbReference>
<keyword evidence="17" id="KW-1185">Reference proteome</keyword>
<evidence type="ECO:0000313" key="16">
    <source>
        <dbReference type="EMBL" id="EAQ97908.1"/>
    </source>
</evidence>
<dbReference type="GO" id="GO:0003904">
    <property type="term" value="F:deoxyribodipyrimidine photo-lyase activity"/>
    <property type="evidence" value="ECO:0007669"/>
    <property type="project" value="UniProtKB-EC"/>
</dbReference>
<comment type="similarity">
    <text evidence="2">Belongs to the DNA photolyase class-1 family.</text>
</comment>
<keyword evidence="6 12" id="KW-0274">FAD</keyword>
<evidence type="ECO:0000259" key="15">
    <source>
        <dbReference type="PROSITE" id="PS51645"/>
    </source>
</evidence>
<comment type="catalytic activity">
    <reaction evidence="9">
        <text>cyclobutadipyrimidine (in DNA) = 2 pyrimidine residues (in DNA).</text>
        <dbReference type="EC" id="4.1.99.3"/>
    </reaction>
</comment>
<comment type="cofactor">
    <cofactor evidence="1">
        <name>(6R)-5,10-methylene-5,6,7,8-tetrahydrofolate</name>
        <dbReference type="ChEBI" id="CHEBI:15636"/>
    </cofactor>
</comment>
<evidence type="ECO:0000256" key="3">
    <source>
        <dbReference type="ARBA" id="ARBA00013149"/>
    </source>
</evidence>
<organism evidence="16 17">
    <name type="scientific">Congregibacter litoralis KT71</name>
    <dbReference type="NCBI Taxonomy" id="314285"/>
    <lineage>
        <taxon>Bacteria</taxon>
        <taxon>Pseudomonadati</taxon>
        <taxon>Pseudomonadota</taxon>
        <taxon>Gammaproteobacteria</taxon>
        <taxon>Cellvibrionales</taxon>
        <taxon>Halieaceae</taxon>
        <taxon>Congregibacter</taxon>
    </lineage>
</organism>
<evidence type="ECO:0000256" key="9">
    <source>
        <dbReference type="ARBA" id="ARBA00033999"/>
    </source>
</evidence>
<feature type="site" description="Electron transfer via tryptophanyl radical" evidence="13">
    <location>
        <position position="360"/>
    </location>
</feature>
<feature type="binding site" evidence="12">
    <location>
        <begin position="235"/>
        <end position="239"/>
    </location>
    <ligand>
        <name>FAD</name>
        <dbReference type="ChEBI" id="CHEBI:57692"/>
    </ligand>
</feature>
<dbReference type="SUPFAM" id="SSF48173">
    <property type="entry name" value="Cryptochrome/photolyase FAD-binding domain"/>
    <property type="match status" value="1"/>
</dbReference>
<keyword evidence="5 12" id="KW-0285">Flavoprotein</keyword>
<evidence type="ECO:0000256" key="11">
    <source>
        <dbReference type="ARBA" id="ARBA00083107"/>
    </source>
</evidence>
<comment type="cofactor">
    <cofactor evidence="12">
        <name>FAD</name>
        <dbReference type="ChEBI" id="CHEBI:57692"/>
    </cofactor>
    <text evidence="12">Binds 1 FAD per subunit.</text>
</comment>
<dbReference type="GO" id="GO:0003677">
    <property type="term" value="F:DNA binding"/>
    <property type="evidence" value="ECO:0007669"/>
    <property type="project" value="TreeGrafter"/>
</dbReference>
<dbReference type="Gene3D" id="1.25.40.80">
    <property type="match status" value="1"/>
</dbReference>
<accession>A4A8B3</accession>
<feature type="binding site" evidence="12">
    <location>
        <position position="273"/>
    </location>
    <ligand>
        <name>FAD</name>
        <dbReference type="ChEBI" id="CHEBI:57692"/>
    </ligand>
</feature>
<feature type="binding site" evidence="12">
    <location>
        <position position="223"/>
    </location>
    <ligand>
        <name>FAD</name>
        <dbReference type="ChEBI" id="CHEBI:57692"/>
    </ligand>
</feature>
<dbReference type="Pfam" id="PF00875">
    <property type="entry name" value="DNA_photolyase"/>
    <property type="match status" value="1"/>
</dbReference>
<evidence type="ECO:0000256" key="4">
    <source>
        <dbReference type="ARBA" id="ARBA00014046"/>
    </source>
</evidence>
<keyword evidence="16" id="KW-0456">Lyase</keyword>
<dbReference type="InterPro" id="IPR036134">
    <property type="entry name" value="Crypto/Photolyase_FAD-like_sf"/>
</dbReference>
<comment type="similarity">
    <text evidence="14">Belongs to the DNA photolyase family.</text>
</comment>
<feature type="domain" description="Photolyase/cryptochrome alpha/beta" evidence="15">
    <location>
        <begin position="3"/>
        <end position="132"/>
    </location>
</feature>
<dbReference type="Proteomes" id="UP000019205">
    <property type="component" value="Chromosome"/>
</dbReference>
<dbReference type="PROSITE" id="PS00394">
    <property type="entry name" value="DNA_PHOTOLYASES_1_1"/>
    <property type="match status" value="1"/>
</dbReference>
<dbReference type="eggNOG" id="COG0415">
    <property type="taxonomic scope" value="Bacteria"/>
</dbReference>
<comment type="caution">
    <text evidence="16">The sequence shown here is derived from an EMBL/GenBank/DDBJ whole genome shotgun (WGS) entry which is preliminary data.</text>
</comment>
<dbReference type="SUPFAM" id="SSF52425">
    <property type="entry name" value="Cryptochrome/photolyase, N-terminal domain"/>
    <property type="match status" value="1"/>
</dbReference>
<evidence type="ECO:0000256" key="10">
    <source>
        <dbReference type="ARBA" id="ARBA00059220"/>
    </source>
</evidence>
<keyword evidence="7 14" id="KW-0157">Chromophore</keyword>
<proteinExistence type="inferred from homology"/>
<feature type="binding site" evidence="12">
    <location>
        <begin position="373"/>
        <end position="375"/>
    </location>
    <ligand>
        <name>FAD</name>
        <dbReference type="ChEBI" id="CHEBI:57692"/>
    </ligand>
</feature>
<dbReference type="GO" id="GO:0071949">
    <property type="term" value="F:FAD binding"/>
    <property type="evidence" value="ECO:0007669"/>
    <property type="project" value="TreeGrafter"/>
</dbReference>
<dbReference type="HOGENOM" id="CLU_010348_2_0_6"/>
<dbReference type="InterPro" id="IPR002081">
    <property type="entry name" value="Cryptochrome/DNA_photolyase_1"/>
</dbReference>
<dbReference type="Pfam" id="PF03441">
    <property type="entry name" value="FAD_binding_7"/>
    <property type="match status" value="1"/>
</dbReference>
<reference evidence="16 17" key="2">
    <citation type="journal article" date="2009" name="PLoS ONE">
        <title>The photosynthetic apparatus and its regulation in the aerobic gammaproteobacterium Congregibacter litoralis gen. nov., sp. nov.</title>
        <authorList>
            <person name="Spring S."/>
            <person name="Lunsdorf H."/>
            <person name="Fuchs B.M."/>
            <person name="Tindall B.J."/>
        </authorList>
    </citation>
    <scope>NUCLEOTIDE SEQUENCE [LARGE SCALE GENOMIC DNA]</scope>
    <source>
        <strain evidence="16">KT71</strain>
    </source>
</reference>
<dbReference type="Gene3D" id="3.40.50.620">
    <property type="entry name" value="HUPs"/>
    <property type="match status" value="1"/>
</dbReference>
<evidence type="ECO:0000256" key="6">
    <source>
        <dbReference type="ARBA" id="ARBA00022827"/>
    </source>
</evidence>
<evidence type="ECO:0000256" key="2">
    <source>
        <dbReference type="ARBA" id="ARBA00005862"/>
    </source>
</evidence>
<evidence type="ECO:0000256" key="7">
    <source>
        <dbReference type="ARBA" id="ARBA00022991"/>
    </source>
</evidence>
<dbReference type="PROSITE" id="PS51645">
    <property type="entry name" value="PHR_CRY_ALPHA_BETA"/>
    <property type="match status" value="1"/>
</dbReference>
<evidence type="ECO:0000256" key="13">
    <source>
        <dbReference type="PIRSR" id="PIRSR602081-2"/>
    </source>
</evidence>
<dbReference type="PRINTS" id="PR00147">
    <property type="entry name" value="DNAPHOTLYASE"/>
</dbReference>
<evidence type="ECO:0000256" key="5">
    <source>
        <dbReference type="ARBA" id="ARBA00022630"/>
    </source>
</evidence>
<dbReference type="InterPro" id="IPR036155">
    <property type="entry name" value="Crypto/Photolyase_N_sf"/>
</dbReference>
<gene>
    <name evidence="16" type="ORF">KT71_15124</name>
</gene>
<dbReference type="GO" id="GO:0000719">
    <property type="term" value="P:photoreactive repair"/>
    <property type="evidence" value="ECO:0007669"/>
    <property type="project" value="UniProtKB-ARBA"/>
</dbReference>
<dbReference type="EC" id="4.1.99.3" evidence="3"/>
<dbReference type="InterPro" id="IPR014729">
    <property type="entry name" value="Rossmann-like_a/b/a_fold"/>
</dbReference>
<dbReference type="AlphaFoldDB" id="A4A8B3"/>
<dbReference type="InterPro" id="IPR005101">
    <property type="entry name" value="Cryptochr/Photolyase_FAD-bd"/>
</dbReference>
<dbReference type="STRING" id="314285.KT71_15124"/>
<comment type="function">
    <text evidence="10">Involved in repair of UV radiation-induced DNA damage. Catalyzes the light-dependent monomerization (300-600 nm) of cyclobutyl pyrimidine dimers (in cis-syn configuration), which are formed between adjacent bases on the same DNA strand upon exposure to ultraviolet radiation.</text>
</comment>
<evidence type="ECO:0000256" key="1">
    <source>
        <dbReference type="ARBA" id="ARBA00001932"/>
    </source>
</evidence>
<dbReference type="InterPro" id="IPR018394">
    <property type="entry name" value="DNA_photolyase_1_CS_C"/>
</dbReference>
<protein>
    <recommendedName>
        <fullName evidence="4">Deoxyribodipyrimidine photo-lyase</fullName>
        <ecNumber evidence="3">4.1.99.3</ecNumber>
    </recommendedName>
    <alternativeName>
        <fullName evidence="8">DNA photolyase</fullName>
    </alternativeName>
    <alternativeName>
        <fullName evidence="11">Photoreactivating enzyme</fullName>
    </alternativeName>
</protein>
<feature type="site" description="Electron transfer via tryptophanyl radical" evidence="13">
    <location>
        <position position="307"/>
    </location>
</feature>
<feature type="site" description="Electron transfer via tryptophanyl radical" evidence="13">
    <location>
        <position position="383"/>
    </location>
</feature>
<evidence type="ECO:0000256" key="12">
    <source>
        <dbReference type="PIRSR" id="PIRSR602081-1"/>
    </source>
</evidence>
<evidence type="ECO:0000313" key="17">
    <source>
        <dbReference type="Proteomes" id="UP000019205"/>
    </source>
</evidence>
<dbReference type="Gene3D" id="1.10.579.10">
    <property type="entry name" value="DNA Cyclobutane Dipyrimidine Photolyase, subunit A, domain 3"/>
    <property type="match status" value="1"/>
</dbReference>
<dbReference type="PROSITE" id="PS00691">
    <property type="entry name" value="DNA_PHOTOLYASES_1_2"/>
    <property type="match status" value="1"/>
</dbReference>
<dbReference type="OrthoDB" id="9772484at2"/>
<evidence type="ECO:0000256" key="8">
    <source>
        <dbReference type="ARBA" id="ARBA00031671"/>
    </source>
</evidence>